<evidence type="ECO:0000256" key="1">
    <source>
        <dbReference type="ARBA" id="ARBA00006525"/>
    </source>
</evidence>
<feature type="domain" description="Smf/DprA SLOG" evidence="2">
    <location>
        <begin position="81"/>
        <end position="291"/>
    </location>
</feature>
<dbReference type="Gene3D" id="3.40.50.450">
    <property type="match status" value="1"/>
</dbReference>
<dbReference type="PANTHER" id="PTHR43022">
    <property type="entry name" value="PROTEIN SMF"/>
    <property type="match status" value="1"/>
</dbReference>
<dbReference type="InterPro" id="IPR010994">
    <property type="entry name" value="RuvA_2-like"/>
</dbReference>
<dbReference type="SUPFAM" id="SSF47781">
    <property type="entry name" value="RuvA domain 2-like"/>
    <property type="match status" value="1"/>
</dbReference>
<dbReference type="RefSeq" id="WP_236957823.1">
    <property type="nucleotide sequence ID" value="NZ_JAETXX010000001.1"/>
</dbReference>
<comment type="caution">
    <text evidence="3">The sequence shown here is derived from an EMBL/GenBank/DDBJ whole genome shotgun (WGS) entry which is preliminary data.</text>
</comment>
<proteinExistence type="inferred from homology"/>
<dbReference type="InterPro" id="IPR057666">
    <property type="entry name" value="DrpA_SLOG"/>
</dbReference>
<gene>
    <name evidence="3" type="primary">dprA</name>
    <name evidence="3" type="ORF">JM658_03410</name>
</gene>
<dbReference type="Gene3D" id="1.10.10.10">
    <property type="entry name" value="Winged helix-like DNA-binding domain superfamily/Winged helix DNA-binding domain"/>
    <property type="match status" value="1"/>
</dbReference>
<name>A0ABS9J0J4_9FLAO</name>
<dbReference type="Pfam" id="PF02481">
    <property type="entry name" value="DNA_processg_A"/>
    <property type="match status" value="1"/>
</dbReference>
<dbReference type="NCBIfam" id="TIGR00732">
    <property type="entry name" value="dprA"/>
    <property type="match status" value="1"/>
</dbReference>
<dbReference type="EMBL" id="JAETXX010000001">
    <property type="protein sequence ID" value="MCF8713865.1"/>
    <property type="molecule type" value="Genomic_DNA"/>
</dbReference>
<reference evidence="3 4" key="1">
    <citation type="submission" date="2021-01" db="EMBL/GenBank/DDBJ databases">
        <title>Genome sequencing of Joostella atrarenae M1-2 (= KCTC 23194).</title>
        <authorList>
            <person name="Zakaria M.R."/>
            <person name="Lam M.Q."/>
            <person name="Chong C.S."/>
        </authorList>
    </citation>
    <scope>NUCLEOTIDE SEQUENCE [LARGE SCALE GENOMIC DNA]</scope>
    <source>
        <strain evidence="3 4">M1-2</strain>
    </source>
</reference>
<sequence length="368" mass="40930">MTDKELLFLLAMHRAPKVGDITAKKILQHCGSAEAVFKEKRSNLLQIGGVGTFLVNQLLRKENLIEAEKELAFIRSSNYNVVSYYEEEYPRNLRHCIDGPILIFSRGNINLTKPNNKILSIVGTRQITSYGAAFCEELISDLAPFDPLILSGFAYGIDICAHKSAMKNNLQTIGCLAHGLNQIYPKVHSKYVSEMEHSGGFITDFWSDEGPERNNFLKRNRVIAGMADAVIVIESAGKGGSLVTADIAASYNRDVFAVPGRATDKFSEGCNNLIKTQQAHMITSAADIVYMLGWELKEPVNSVQKQMFVEMDESEQTVYDYLQENGKQLLDSIALGCKMPIHKLVTVLFGMEMKGVVRPLPGKLFELI</sequence>
<dbReference type="InterPro" id="IPR003488">
    <property type="entry name" value="DprA"/>
</dbReference>
<evidence type="ECO:0000313" key="3">
    <source>
        <dbReference type="EMBL" id="MCF8713865.1"/>
    </source>
</evidence>
<evidence type="ECO:0000313" key="4">
    <source>
        <dbReference type="Proteomes" id="UP000829517"/>
    </source>
</evidence>
<organism evidence="3 4">
    <name type="scientific">Joostella atrarenae</name>
    <dbReference type="NCBI Taxonomy" id="679257"/>
    <lineage>
        <taxon>Bacteria</taxon>
        <taxon>Pseudomonadati</taxon>
        <taxon>Bacteroidota</taxon>
        <taxon>Flavobacteriia</taxon>
        <taxon>Flavobacteriales</taxon>
        <taxon>Flavobacteriaceae</taxon>
        <taxon>Joostella</taxon>
    </lineage>
</organism>
<dbReference type="Proteomes" id="UP000829517">
    <property type="component" value="Unassembled WGS sequence"/>
</dbReference>
<accession>A0ABS9J0J4</accession>
<dbReference type="SUPFAM" id="SSF102405">
    <property type="entry name" value="MCP/YpsA-like"/>
    <property type="match status" value="1"/>
</dbReference>
<comment type="similarity">
    <text evidence="1">Belongs to the DprA/Smf family.</text>
</comment>
<evidence type="ECO:0000259" key="2">
    <source>
        <dbReference type="Pfam" id="PF02481"/>
    </source>
</evidence>
<protein>
    <submittedName>
        <fullName evidence="3">DNA-protecting protein DprA</fullName>
    </submittedName>
</protein>
<dbReference type="PANTHER" id="PTHR43022:SF1">
    <property type="entry name" value="PROTEIN SMF"/>
    <property type="match status" value="1"/>
</dbReference>
<keyword evidence="4" id="KW-1185">Reference proteome</keyword>
<dbReference type="InterPro" id="IPR036388">
    <property type="entry name" value="WH-like_DNA-bd_sf"/>
</dbReference>